<evidence type="ECO:0000313" key="1">
    <source>
        <dbReference type="EMBL" id="KAJ8302804.1"/>
    </source>
</evidence>
<organism evidence="1 2">
    <name type="scientific">Tegillarca granosa</name>
    <name type="common">Malaysian cockle</name>
    <name type="synonym">Anadara granosa</name>
    <dbReference type="NCBI Taxonomy" id="220873"/>
    <lineage>
        <taxon>Eukaryota</taxon>
        <taxon>Metazoa</taxon>
        <taxon>Spiralia</taxon>
        <taxon>Lophotrochozoa</taxon>
        <taxon>Mollusca</taxon>
        <taxon>Bivalvia</taxon>
        <taxon>Autobranchia</taxon>
        <taxon>Pteriomorphia</taxon>
        <taxon>Arcoida</taxon>
        <taxon>Arcoidea</taxon>
        <taxon>Arcidae</taxon>
        <taxon>Tegillarca</taxon>
    </lineage>
</organism>
<proteinExistence type="predicted"/>
<evidence type="ECO:0000313" key="2">
    <source>
        <dbReference type="Proteomes" id="UP001217089"/>
    </source>
</evidence>
<gene>
    <name evidence="1" type="ORF">KUTeg_019200</name>
</gene>
<protein>
    <submittedName>
        <fullName evidence="1">Uncharacterized protein</fullName>
    </submittedName>
</protein>
<dbReference type="EMBL" id="JARBDR010000917">
    <property type="protein sequence ID" value="KAJ8302804.1"/>
    <property type="molecule type" value="Genomic_DNA"/>
</dbReference>
<accession>A0ABQ9EDX7</accession>
<sequence>MYLIMLDKGYHIPSPAYFSNENIPNFFANENGQLYENNAENCGCNSTLETGYNHGANWTKRVPSHFSVKSEHPNHKSHIQASIDFMPIQHEPEIQRELSHEEIGQLLISLSKGHPTHLESY</sequence>
<reference evidence="1 2" key="1">
    <citation type="submission" date="2022-12" db="EMBL/GenBank/DDBJ databases">
        <title>Chromosome-level genome of Tegillarca granosa.</title>
        <authorList>
            <person name="Kim J."/>
        </authorList>
    </citation>
    <scope>NUCLEOTIDE SEQUENCE [LARGE SCALE GENOMIC DNA]</scope>
    <source>
        <strain evidence="1">Teg-2019</strain>
        <tissue evidence="1">Adductor muscle</tissue>
    </source>
</reference>
<comment type="caution">
    <text evidence="1">The sequence shown here is derived from an EMBL/GenBank/DDBJ whole genome shotgun (WGS) entry which is preliminary data.</text>
</comment>
<dbReference type="Proteomes" id="UP001217089">
    <property type="component" value="Unassembled WGS sequence"/>
</dbReference>
<name>A0ABQ9EDX7_TEGGR</name>
<keyword evidence="2" id="KW-1185">Reference proteome</keyword>